<keyword evidence="3" id="KW-1185">Reference proteome</keyword>
<feature type="region of interest" description="Disordered" evidence="1">
    <location>
        <begin position="24"/>
        <end position="66"/>
    </location>
</feature>
<proteinExistence type="predicted"/>
<dbReference type="AlphaFoldDB" id="A0AAE0XEH1"/>
<gene>
    <name evidence="2" type="ORF">RRG08_014222</name>
</gene>
<evidence type="ECO:0000256" key="1">
    <source>
        <dbReference type="SAM" id="MobiDB-lite"/>
    </source>
</evidence>
<comment type="caution">
    <text evidence="2">The sequence shown here is derived from an EMBL/GenBank/DDBJ whole genome shotgun (WGS) entry which is preliminary data.</text>
</comment>
<organism evidence="2 3">
    <name type="scientific">Elysia crispata</name>
    <name type="common">lettuce slug</name>
    <dbReference type="NCBI Taxonomy" id="231223"/>
    <lineage>
        <taxon>Eukaryota</taxon>
        <taxon>Metazoa</taxon>
        <taxon>Spiralia</taxon>
        <taxon>Lophotrochozoa</taxon>
        <taxon>Mollusca</taxon>
        <taxon>Gastropoda</taxon>
        <taxon>Heterobranchia</taxon>
        <taxon>Euthyneura</taxon>
        <taxon>Panpulmonata</taxon>
        <taxon>Sacoglossa</taxon>
        <taxon>Placobranchoidea</taxon>
        <taxon>Plakobranchidae</taxon>
        <taxon>Elysia</taxon>
    </lineage>
</organism>
<name>A0AAE0XEH1_9GAST</name>
<dbReference type="EMBL" id="JAWDGP010008074">
    <property type="protein sequence ID" value="KAK3691840.1"/>
    <property type="molecule type" value="Genomic_DNA"/>
</dbReference>
<evidence type="ECO:0000313" key="3">
    <source>
        <dbReference type="Proteomes" id="UP001283361"/>
    </source>
</evidence>
<sequence length="83" mass="9686">MAVWRELRLFGCTRVLQPWKNRSANRSPWREENGNINPKFRVVSPSGWTPPTLPTQNRANITPVCSGPFRDSSRRSRILRYMS</sequence>
<accession>A0AAE0XEH1</accession>
<protein>
    <submittedName>
        <fullName evidence="2">Uncharacterized protein</fullName>
    </submittedName>
</protein>
<reference evidence="2" key="1">
    <citation type="journal article" date="2023" name="G3 (Bethesda)">
        <title>A reference genome for the long-term kleptoplast-retaining sea slug Elysia crispata morphotype clarki.</title>
        <authorList>
            <person name="Eastman K.E."/>
            <person name="Pendleton A.L."/>
            <person name="Shaikh M.A."/>
            <person name="Suttiyut T."/>
            <person name="Ogas R."/>
            <person name="Tomko P."/>
            <person name="Gavelis G."/>
            <person name="Widhalm J.R."/>
            <person name="Wisecaver J.H."/>
        </authorList>
    </citation>
    <scope>NUCLEOTIDE SEQUENCE</scope>
    <source>
        <strain evidence="2">ECLA1</strain>
    </source>
</reference>
<evidence type="ECO:0000313" key="2">
    <source>
        <dbReference type="EMBL" id="KAK3691840.1"/>
    </source>
</evidence>
<dbReference type="Proteomes" id="UP001283361">
    <property type="component" value="Unassembled WGS sequence"/>
</dbReference>
<feature type="compositionally biased region" description="Polar residues" evidence="1">
    <location>
        <begin position="46"/>
        <end position="60"/>
    </location>
</feature>